<evidence type="ECO:0000256" key="6">
    <source>
        <dbReference type="SAM" id="Phobius"/>
    </source>
</evidence>
<sequence>MSLFSLLQKELRSIFTNQVVMLTVFGGVIFYSFLYPLPYAKQTPTEQDITVVNLDNSAVSRQLERMVNATPQVNIVGRAHSIEQAKQQFVSGQVRGLLVIPRHFYRDLLLGKSPILSYAGDASYFLVYGTIIQGLAQASGTLGAKATVTRMLMDGVPLASAQEQYAQARLNMKPVFNPVIGYVDYVIPGVFVLILQQTLIMGTGLLVGTEKDRNGYWKRTPTMSLLSIRVFIFVAIYYLLAMFYFGFSFDYYHISQLADGWLIVKLLAPFLISSACIGIWLGAILPRRELVTMVVLVSSMPLIFSSGFIWPLEALPKPLIWLSQLFPCTPAIQSFLSVNQMGADFSLILPLWSVMWGQVIVWGAIACYAYRKLQQAKPQ</sequence>
<keyword evidence="3 6" id="KW-0812">Transmembrane</keyword>
<evidence type="ECO:0000256" key="5">
    <source>
        <dbReference type="ARBA" id="ARBA00023136"/>
    </source>
</evidence>
<dbReference type="PANTHER" id="PTHR30294">
    <property type="entry name" value="MEMBRANE COMPONENT OF ABC TRANSPORTER YHHJ-RELATED"/>
    <property type="match status" value="1"/>
</dbReference>
<dbReference type="RefSeq" id="WP_109319373.1">
    <property type="nucleotide sequence ID" value="NZ_QFWT01000003.1"/>
</dbReference>
<proteinExistence type="predicted"/>
<organism evidence="8 9">
    <name type="scientific">Vibrio albus</name>
    <dbReference type="NCBI Taxonomy" id="2200953"/>
    <lineage>
        <taxon>Bacteria</taxon>
        <taxon>Pseudomonadati</taxon>
        <taxon>Pseudomonadota</taxon>
        <taxon>Gammaproteobacteria</taxon>
        <taxon>Vibrionales</taxon>
        <taxon>Vibrionaceae</taxon>
        <taxon>Vibrio</taxon>
    </lineage>
</organism>
<keyword evidence="2" id="KW-1003">Cell membrane</keyword>
<evidence type="ECO:0000313" key="9">
    <source>
        <dbReference type="Proteomes" id="UP000245362"/>
    </source>
</evidence>
<comment type="subcellular location">
    <subcellularLocation>
        <location evidence="1">Cell membrane</location>
        <topology evidence="1">Multi-pass membrane protein</topology>
    </subcellularLocation>
</comment>
<evidence type="ECO:0000259" key="7">
    <source>
        <dbReference type="Pfam" id="PF12698"/>
    </source>
</evidence>
<gene>
    <name evidence="8" type="ORF">DI392_07995</name>
</gene>
<reference evidence="8 9" key="1">
    <citation type="submission" date="2018-05" db="EMBL/GenBank/DDBJ databases">
        <title>Vibrio limimaris sp. nov., isolated from marine sediment.</title>
        <authorList>
            <person name="Li C.-M."/>
        </authorList>
    </citation>
    <scope>NUCLEOTIDE SEQUENCE [LARGE SCALE GENOMIC DNA]</scope>
    <source>
        <strain evidence="8 9">E4404</strain>
    </source>
</reference>
<dbReference type="GO" id="GO:0005886">
    <property type="term" value="C:plasma membrane"/>
    <property type="evidence" value="ECO:0007669"/>
    <property type="project" value="UniProtKB-SubCell"/>
</dbReference>
<dbReference type="OrthoDB" id="9811522at2"/>
<feature type="transmembrane region" description="Helical" evidence="6">
    <location>
        <begin position="290"/>
        <end position="312"/>
    </location>
</feature>
<dbReference type="GO" id="GO:0140359">
    <property type="term" value="F:ABC-type transporter activity"/>
    <property type="evidence" value="ECO:0007669"/>
    <property type="project" value="InterPro"/>
</dbReference>
<feature type="domain" description="ABC-2 type transporter transmembrane" evidence="7">
    <location>
        <begin position="21"/>
        <end position="367"/>
    </location>
</feature>
<evidence type="ECO:0000256" key="4">
    <source>
        <dbReference type="ARBA" id="ARBA00022989"/>
    </source>
</evidence>
<comment type="caution">
    <text evidence="8">The sequence shown here is derived from an EMBL/GenBank/DDBJ whole genome shotgun (WGS) entry which is preliminary data.</text>
</comment>
<feature type="transmembrane region" description="Helical" evidence="6">
    <location>
        <begin position="12"/>
        <end position="34"/>
    </location>
</feature>
<dbReference type="Proteomes" id="UP000245362">
    <property type="component" value="Unassembled WGS sequence"/>
</dbReference>
<protein>
    <submittedName>
        <fullName evidence="8">ABC transporter</fullName>
    </submittedName>
</protein>
<dbReference type="PANTHER" id="PTHR30294:SF46">
    <property type="entry name" value="ABC TRANSPORTER PERMEASE"/>
    <property type="match status" value="1"/>
</dbReference>
<accession>A0A2U3BBE7</accession>
<keyword evidence="5 6" id="KW-0472">Membrane</keyword>
<dbReference type="AlphaFoldDB" id="A0A2U3BBE7"/>
<dbReference type="Gene3D" id="3.40.1710.10">
    <property type="entry name" value="abc type-2 transporter like domain"/>
    <property type="match status" value="1"/>
</dbReference>
<evidence type="ECO:0000256" key="3">
    <source>
        <dbReference type="ARBA" id="ARBA00022692"/>
    </source>
</evidence>
<evidence type="ECO:0000313" key="8">
    <source>
        <dbReference type="EMBL" id="PWI34122.1"/>
    </source>
</evidence>
<feature type="transmembrane region" description="Helical" evidence="6">
    <location>
        <begin position="261"/>
        <end position="283"/>
    </location>
</feature>
<dbReference type="InterPro" id="IPR013525">
    <property type="entry name" value="ABC2_TM"/>
</dbReference>
<feature type="transmembrane region" description="Helical" evidence="6">
    <location>
        <begin position="228"/>
        <end position="249"/>
    </location>
</feature>
<evidence type="ECO:0000256" key="2">
    <source>
        <dbReference type="ARBA" id="ARBA00022475"/>
    </source>
</evidence>
<dbReference type="EMBL" id="QFWT01000003">
    <property type="protein sequence ID" value="PWI34122.1"/>
    <property type="molecule type" value="Genomic_DNA"/>
</dbReference>
<evidence type="ECO:0000256" key="1">
    <source>
        <dbReference type="ARBA" id="ARBA00004651"/>
    </source>
</evidence>
<feature type="transmembrane region" description="Helical" evidence="6">
    <location>
        <begin position="185"/>
        <end position="207"/>
    </location>
</feature>
<dbReference type="InterPro" id="IPR051449">
    <property type="entry name" value="ABC-2_transporter_component"/>
</dbReference>
<keyword evidence="4 6" id="KW-1133">Transmembrane helix</keyword>
<keyword evidence="9" id="KW-1185">Reference proteome</keyword>
<name>A0A2U3BBE7_9VIBR</name>
<feature type="transmembrane region" description="Helical" evidence="6">
    <location>
        <begin position="347"/>
        <end position="370"/>
    </location>
</feature>
<dbReference type="Pfam" id="PF12698">
    <property type="entry name" value="ABC2_membrane_3"/>
    <property type="match status" value="1"/>
</dbReference>